<dbReference type="PANTHER" id="PTHR47165:SF4">
    <property type="entry name" value="OS03G0429900 PROTEIN"/>
    <property type="match status" value="1"/>
</dbReference>
<dbReference type="Pfam" id="PF02721">
    <property type="entry name" value="DUF223"/>
    <property type="match status" value="1"/>
</dbReference>
<name>A0A445CCV4_ARAHY</name>
<reference evidence="3 4" key="1">
    <citation type="submission" date="2019-01" db="EMBL/GenBank/DDBJ databases">
        <title>Sequencing of cultivated peanut Arachis hypogaea provides insights into genome evolution and oil improvement.</title>
        <authorList>
            <person name="Chen X."/>
        </authorList>
    </citation>
    <scope>NUCLEOTIDE SEQUENCE [LARGE SCALE GENOMIC DNA]</scope>
    <source>
        <strain evidence="4">cv. Fuhuasheng</strain>
        <tissue evidence="3">Leaves</tissue>
    </source>
</reference>
<dbReference type="CDD" id="cd04480">
    <property type="entry name" value="RPA1_DBD_A_like"/>
    <property type="match status" value="1"/>
</dbReference>
<proteinExistence type="predicted"/>
<dbReference type="InterPro" id="IPR012340">
    <property type="entry name" value="NA-bd_OB-fold"/>
</dbReference>
<dbReference type="Pfam" id="PF00642">
    <property type="entry name" value="zf-CCCH"/>
    <property type="match status" value="1"/>
</dbReference>
<dbReference type="SUPFAM" id="SSF50249">
    <property type="entry name" value="Nucleic acid-binding proteins"/>
    <property type="match status" value="3"/>
</dbReference>
<dbReference type="EMBL" id="SDMP01000007">
    <property type="protein sequence ID" value="RYR48758.1"/>
    <property type="molecule type" value="Genomic_DNA"/>
</dbReference>
<dbReference type="PROSITE" id="PS50103">
    <property type="entry name" value="ZF_C3H1"/>
    <property type="match status" value="1"/>
</dbReference>
<keyword evidence="1" id="KW-0863">Zinc-finger</keyword>
<gene>
    <name evidence="3" type="ORF">Ahy_A07g034833</name>
</gene>
<evidence type="ECO:0000256" key="1">
    <source>
        <dbReference type="PROSITE-ProRule" id="PRU00723"/>
    </source>
</evidence>
<evidence type="ECO:0000313" key="3">
    <source>
        <dbReference type="EMBL" id="RYR48758.1"/>
    </source>
</evidence>
<protein>
    <recommendedName>
        <fullName evidence="2">C3H1-type domain-containing protein</fullName>
    </recommendedName>
</protein>
<accession>A0A445CCV4</accession>
<keyword evidence="1" id="KW-0479">Metal-binding</keyword>
<dbReference type="InterPro" id="IPR003871">
    <property type="entry name" value="RFA1B/D_OB_1st"/>
</dbReference>
<evidence type="ECO:0000259" key="2">
    <source>
        <dbReference type="PROSITE" id="PS50103"/>
    </source>
</evidence>
<feature type="zinc finger region" description="C3H1-type" evidence="1">
    <location>
        <begin position="738"/>
        <end position="766"/>
    </location>
</feature>
<comment type="caution">
    <text evidence="3">The sequence shown here is derived from an EMBL/GenBank/DDBJ whole genome shotgun (WGS) entry which is preliminary data.</text>
</comment>
<keyword evidence="1" id="KW-0862">Zinc</keyword>
<sequence>MGISAIPFDSTTKVLFCHLRLFSLPKVPLSVSLSCMRHFSISISVIWIADVATAVQERESWKVHVKVVKLWYHKNPALDPSQNLLHMVLMDEKLHKIQATIRDQLISKFAVSLNEGDLYLMTHFTVLPNTGLNRVIKHRFRLLFQYKTSVVSVVSPRIPHSGLCFTSIDEIDQMTKDHNFLIDFVGIITGVRKERDVASYGKLIKAVVLEVFTHGKKVQCNVFGNACDLLEYENLQKYPRSPLIVLESFKIKPIEGGVILQNVINVSRLFINPDIPKSVEFLSRFSVASYGFSRLVTNDLGYLISKVDGDYFNPKEISNIQDLDVDNGDAHYFVIGTIKEVMDEPDWWYYSCVCGHAVVDHEDLYLCDACGSCVEHVMLKYRIQVKIHHAGCDVLFVLLDNAATKLFGKTCSEAFLRIDEEFPVDPSVLAVCRSYSPQMFGDVVGEDKVFKVEILSAVDPDYSGSFKIVNVFSDNSEPATTDDYMNARLHDPIFPPIYDAYLQYGSGEDYKTQVVCDNSIQSETIEDIITDLISPNRCYSDVENGGFVFILGTISSVFKNHKWWFSTCLCGSLVSANKQILSCDLCQLQCIDAVPRFCLKIVVSHANGNNIFVLKDREVVQLIKTRCSTFLDNHPELNQLYSWLMLGLWVEMNRSVYIVQQIWDDASVINVFEAAAEMNEHKIHVLVDSMPEVEDAFSQCGSDHEANLFLSAEQSLPRTRPLQNQKAKYPELGTVLLRFDESYCIYYLRTGFCGYGSRCRLNHPHSYKTSFRILFKCSTSVVAAANRDVPNPGLNLTSMDEILQKRTHYEYLIDFVGVLCGLKRKIDVEFNGKILRVIVLEVFADGKKIPCILVGDCSALMDINSLKKYQRAPVLILESFKIQVNGDKVSLQNVINVSRVSINRDMQETVNFLNEYHIASHHFSRLCSDENGDLVCVIDDESFDWKLIRTIANLKGNNEDGQFFVVEKIKEIVENPECYRIKILVEDGTSCGMFVLLDSAATKLLGRTCSDVFLLLEDEMEKIEHPYCPQFFHQLIGKEIVFKVQAKWINSLGYCGTFKIINVISDARFFNKLQSDQCIKDVSSDSAFSPILEDFSRCGQLRSYDNQVISGVPIQLHSIKEMLADILCAKIYFSASRNDQICFLIGEIIDVLKHQKWWYYCCLCNAPVSHVGNLFYCYLCRVECVDAIRRYRIKIIVSHSNGSNIFILEDDEDDYIVPNSMISQLMKKKIVFIVDPRPIGYELNTSLHVVRAICDDIDIVRFLEDSTLDNQQQKFHLDPFVPHFPFEFKNPVEFHSNASIQCSSSSSPPVHQPSPISVLNWNCWVFLDLMEFDSLSTVNHDFHARISSSQGFNLVGNHRPLTIREELQSAFGQCENTGDAVERMDECSG</sequence>
<feature type="domain" description="C3H1-type" evidence="2">
    <location>
        <begin position="738"/>
        <end position="766"/>
    </location>
</feature>
<keyword evidence="4" id="KW-1185">Reference proteome</keyword>
<dbReference type="PANTHER" id="PTHR47165">
    <property type="entry name" value="OS03G0429900 PROTEIN"/>
    <property type="match status" value="1"/>
</dbReference>
<dbReference type="SMART" id="SM00356">
    <property type="entry name" value="ZnF_C3H1"/>
    <property type="match status" value="1"/>
</dbReference>
<dbReference type="Gene3D" id="2.40.50.140">
    <property type="entry name" value="Nucleic acid-binding proteins"/>
    <property type="match status" value="7"/>
</dbReference>
<dbReference type="Proteomes" id="UP000289738">
    <property type="component" value="Chromosome A07"/>
</dbReference>
<organism evidence="3 4">
    <name type="scientific">Arachis hypogaea</name>
    <name type="common">Peanut</name>
    <dbReference type="NCBI Taxonomy" id="3818"/>
    <lineage>
        <taxon>Eukaryota</taxon>
        <taxon>Viridiplantae</taxon>
        <taxon>Streptophyta</taxon>
        <taxon>Embryophyta</taxon>
        <taxon>Tracheophyta</taxon>
        <taxon>Spermatophyta</taxon>
        <taxon>Magnoliopsida</taxon>
        <taxon>eudicotyledons</taxon>
        <taxon>Gunneridae</taxon>
        <taxon>Pentapetalae</taxon>
        <taxon>rosids</taxon>
        <taxon>fabids</taxon>
        <taxon>Fabales</taxon>
        <taxon>Fabaceae</taxon>
        <taxon>Papilionoideae</taxon>
        <taxon>50 kb inversion clade</taxon>
        <taxon>dalbergioids sensu lato</taxon>
        <taxon>Dalbergieae</taxon>
        <taxon>Pterocarpus clade</taxon>
        <taxon>Arachis</taxon>
    </lineage>
</organism>
<dbReference type="InterPro" id="IPR000571">
    <property type="entry name" value="Znf_CCCH"/>
</dbReference>
<evidence type="ECO:0000313" key="4">
    <source>
        <dbReference type="Proteomes" id="UP000289738"/>
    </source>
</evidence>
<dbReference type="GO" id="GO:0008270">
    <property type="term" value="F:zinc ion binding"/>
    <property type="evidence" value="ECO:0007669"/>
    <property type="project" value="UniProtKB-KW"/>
</dbReference>